<accession>A0A645H5Q2</accession>
<gene>
    <name evidence="1" type="ORF">SDC9_181163</name>
</gene>
<evidence type="ECO:0008006" key="2">
    <source>
        <dbReference type="Google" id="ProtNLM"/>
    </source>
</evidence>
<dbReference type="EMBL" id="VSSQ01086292">
    <property type="protein sequence ID" value="MPN33672.1"/>
    <property type="molecule type" value="Genomic_DNA"/>
</dbReference>
<reference evidence="1" key="1">
    <citation type="submission" date="2019-08" db="EMBL/GenBank/DDBJ databases">
        <authorList>
            <person name="Kucharzyk K."/>
            <person name="Murdoch R.W."/>
            <person name="Higgins S."/>
            <person name="Loffler F."/>
        </authorList>
    </citation>
    <scope>NUCLEOTIDE SEQUENCE</scope>
</reference>
<organism evidence="1">
    <name type="scientific">bioreactor metagenome</name>
    <dbReference type="NCBI Taxonomy" id="1076179"/>
    <lineage>
        <taxon>unclassified sequences</taxon>
        <taxon>metagenomes</taxon>
        <taxon>ecological metagenomes</taxon>
    </lineage>
</organism>
<proteinExistence type="predicted"/>
<dbReference type="AlphaFoldDB" id="A0A645H5Q2"/>
<name>A0A645H5Q2_9ZZZZ</name>
<sequence>MYDLPALDGVAKVVVDENTIEEGAKPLLIYADQQKVSGSN</sequence>
<protein>
    <recommendedName>
        <fullName evidence="2">ATP-dependent Clp protease ATP-binding subunit ClpX</fullName>
    </recommendedName>
</protein>
<evidence type="ECO:0000313" key="1">
    <source>
        <dbReference type="EMBL" id="MPN33672.1"/>
    </source>
</evidence>
<comment type="caution">
    <text evidence="1">The sequence shown here is derived from an EMBL/GenBank/DDBJ whole genome shotgun (WGS) entry which is preliminary data.</text>
</comment>